<dbReference type="Proteomes" id="UP000613840">
    <property type="component" value="Unassembled WGS sequence"/>
</dbReference>
<dbReference type="AlphaFoldDB" id="A0A917SE55"/>
<evidence type="ECO:0000256" key="3">
    <source>
        <dbReference type="ARBA" id="ARBA00023163"/>
    </source>
</evidence>
<dbReference type="CDD" id="cd01392">
    <property type="entry name" value="HTH_LacI"/>
    <property type="match status" value="1"/>
</dbReference>
<evidence type="ECO:0000256" key="1">
    <source>
        <dbReference type="ARBA" id="ARBA00023015"/>
    </source>
</evidence>
<organism evidence="5 6">
    <name type="scientific">Microlunatus endophyticus</name>
    <dbReference type="NCBI Taxonomy" id="1716077"/>
    <lineage>
        <taxon>Bacteria</taxon>
        <taxon>Bacillati</taxon>
        <taxon>Actinomycetota</taxon>
        <taxon>Actinomycetes</taxon>
        <taxon>Propionibacteriales</taxon>
        <taxon>Propionibacteriaceae</taxon>
        <taxon>Microlunatus</taxon>
    </lineage>
</organism>
<dbReference type="EMBL" id="BMMZ01000010">
    <property type="protein sequence ID" value="GGL73981.1"/>
    <property type="molecule type" value="Genomic_DNA"/>
</dbReference>
<gene>
    <name evidence="5" type="ORF">GCM10011575_35390</name>
</gene>
<keyword evidence="2" id="KW-0238">DNA-binding</keyword>
<evidence type="ECO:0000256" key="2">
    <source>
        <dbReference type="ARBA" id="ARBA00023125"/>
    </source>
</evidence>
<name>A0A917SE55_9ACTN</name>
<feature type="domain" description="HTH lacI-type" evidence="4">
    <location>
        <begin position="1"/>
        <end position="41"/>
    </location>
</feature>
<comment type="caution">
    <text evidence="5">The sequence shown here is derived from an EMBL/GenBank/DDBJ whole genome shotgun (WGS) entry which is preliminary data.</text>
</comment>
<dbReference type="GO" id="GO:0003700">
    <property type="term" value="F:DNA-binding transcription factor activity"/>
    <property type="evidence" value="ECO:0007669"/>
    <property type="project" value="TreeGrafter"/>
</dbReference>
<dbReference type="Gene3D" id="3.40.50.2300">
    <property type="match status" value="2"/>
</dbReference>
<dbReference type="Pfam" id="PF00356">
    <property type="entry name" value="LacI"/>
    <property type="match status" value="1"/>
</dbReference>
<dbReference type="Gene3D" id="1.10.260.40">
    <property type="entry name" value="lambda repressor-like DNA-binding domains"/>
    <property type="match status" value="1"/>
</dbReference>
<dbReference type="CDD" id="cd01574">
    <property type="entry name" value="PBP1_LacI"/>
    <property type="match status" value="1"/>
</dbReference>
<sequence>MTVSRVLNNRGSVSGQTRDRVVDAAEQLNYRPNLAAQALSSGRSRTIGVVTMEGAVDGPTSALAGIEQGARALGYSVTMSILPELTPASIADAVDYLQMRSVAGIVVNAPHVGLDDSLVTALSTPMVAMEGIEGHTPVVAVDQHRGAELATTHLIELGHRRICHIAGPQDRLEAVERNLGWRDTLAATDLEPAAMLVGDWSPASGYELAREAIRDQDVTAIFVANDLMAIGALRALHEAGAAVPARVSVVGFDDIAEAGFLTPALTTVHYDFYELGRRTFQQLLTEVASTESGDGGGGSQGRREKIMMEPALVIRESTARVPRAGRRR</sequence>
<keyword evidence="6" id="KW-1185">Reference proteome</keyword>
<dbReference type="InterPro" id="IPR000843">
    <property type="entry name" value="HTH_LacI"/>
</dbReference>
<reference evidence="5" key="1">
    <citation type="journal article" date="2014" name="Int. J. Syst. Evol. Microbiol.">
        <title>Complete genome sequence of Corynebacterium casei LMG S-19264T (=DSM 44701T), isolated from a smear-ripened cheese.</title>
        <authorList>
            <consortium name="US DOE Joint Genome Institute (JGI-PGF)"/>
            <person name="Walter F."/>
            <person name="Albersmeier A."/>
            <person name="Kalinowski J."/>
            <person name="Ruckert C."/>
        </authorList>
    </citation>
    <scope>NUCLEOTIDE SEQUENCE</scope>
    <source>
        <strain evidence="5">CGMCC 4.7306</strain>
    </source>
</reference>
<proteinExistence type="predicted"/>
<accession>A0A917SE55</accession>
<protein>
    <submittedName>
        <fullName evidence="5">LacI family transcriptional regulator</fullName>
    </submittedName>
</protein>
<evidence type="ECO:0000313" key="5">
    <source>
        <dbReference type="EMBL" id="GGL73981.1"/>
    </source>
</evidence>
<evidence type="ECO:0000259" key="4">
    <source>
        <dbReference type="PROSITE" id="PS50932"/>
    </source>
</evidence>
<dbReference type="PANTHER" id="PTHR30146:SF109">
    <property type="entry name" value="HTH-TYPE TRANSCRIPTIONAL REGULATOR GALS"/>
    <property type="match status" value="1"/>
</dbReference>
<dbReference type="InterPro" id="IPR010982">
    <property type="entry name" value="Lambda_DNA-bd_dom_sf"/>
</dbReference>
<keyword evidence="3" id="KW-0804">Transcription</keyword>
<dbReference type="SUPFAM" id="SSF53822">
    <property type="entry name" value="Periplasmic binding protein-like I"/>
    <property type="match status" value="1"/>
</dbReference>
<dbReference type="PANTHER" id="PTHR30146">
    <property type="entry name" value="LACI-RELATED TRANSCRIPTIONAL REPRESSOR"/>
    <property type="match status" value="1"/>
</dbReference>
<dbReference type="SUPFAM" id="SSF47413">
    <property type="entry name" value="lambda repressor-like DNA-binding domains"/>
    <property type="match status" value="1"/>
</dbReference>
<reference evidence="5" key="2">
    <citation type="submission" date="2020-09" db="EMBL/GenBank/DDBJ databases">
        <authorList>
            <person name="Sun Q."/>
            <person name="Zhou Y."/>
        </authorList>
    </citation>
    <scope>NUCLEOTIDE SEQUENCE</scope>
    <source>
        <strain evidence="5">CGMCC 4.7306</strain>
    </source>
</reference>
<dbReference type="InterPro" id="IPR028082">
    <property type="entry name" value="Peripla_BP_I"/>
</dbReference>
<keyword evidence="1" id="KW-0805">Transcription regulation</keyword>
<evidence type="ECO:0000313" key="6">
    <source>
        <dbReference type="Proteomes" id="UP000613840"/>
    </source>
</evidence>
<dbReference type="Pfam" id="PF13377">
    <property type="entry name" value="Peripla_BP_3"/>
    <property type="match status" value="1"/>
</dbReference>
<dbReference type="InterPro" id="IPR046335">
    <property type="entry name" value="LacI/GalR-like_sensor"/>
</dbReference>
<dbReference type="GO" id="GO:0000976">
    <property type="term" value="F:transcription cis-regulatory region binding"/>
    <property type="evidence" value="ECO:0007669"/>
    <property type="project" value="TreeGrafter"/>
</dbReference>
<dbReference type="SMART" id="SM00354">
    <property type="entry name" value="HTH_LACI"/>
    <property type="match status" value="1"/>
</dbReference>
<dbReference type="PROSITE" id="PS50932">
    <property type="entry name" value="HTH_LACI_2"/>
    <property type="match status" value="1"/>
</dbReference>